<evidence type="ECO:0000256" key="4">
    <source>
        <dbReference type="ARBA" id="ARBA00022670"/>
    </source>
</evidence>
<dbReference type="SUPFAM" id="SSF49299">
    <property type="entry name" value="PKD domain"/>
    <property type="match status" value="2"/>
</dbReference>
<feature type="domain" description="PKD" evidence="13">
    <location>
        <begin position="736"/>
        <end position="816"/>
    </location>
</feature>
<dbReference type="Pfam" id="PF20774">
    <property type="entry name" value="InhA-like_VEG"/>
    <property type="match status" value="1"/>
</dbReference>
<dbReference type="SUPFAM" id="SSF55486">
    <property type="entry name" value="Metalloproteases ('zincins'), catalytic domain"/>
    <property type="match status" value="1"/>
</dbReference>
<dbReference type="InterPro" id="IPR008757">
    <property type="entry name" value="Peptidase_M6-like_domain"/>
</dbReference>
<dbReference type="CDD" id="cd00146">
    <property type="entry name" value="PKD"/>
    <property type="match status" value="2"/>
</dbReference>
<proteinExistence type="predicted"/>
<evidence type="ECO:0000256" key="2">
    <source>
        <dbReference type="ARBA" id="ARBA00004613"/>
    </source>
</evidence>
<evidence type="ECO:0000256" key="12">
    <source>
        <dbReference type="SAM" id="SignalP"/>
    </source>
</evidence>
<dbReference type="GO" id="GO:0008237">
    <property type="term" value="F:metallopeptidase activity"/>
    <property type="evidence" value="ECO:0007669"/>
    <property type="project" value="UniProtKB-KW"/>
</dbReference>
<keyword evidence="9" id="KW-0106">Calcium</keyword>
<dbReference type="NCBIfam" id="TIGR03501">
    <property type="entry name" value="GlyGly_CTERM"/>
    <property type="match status" value="1"/>
</dbReference>
<dbReference type="InterPro" id="IPR048665">
    <property type="entry name" value="InhA-like_VEG"/>
</dbReference>
<evidence type="ECO:0000256" key="5">
    <source>
        <dbReference type="ARBA" id="ARBA00022723"/>
    </source>
</evidence>
<feature type="chain" id="PRO_5045601381" evidence="12">
    <location>
        <begin position="24"/>
        <end position="935"/>
    </location>
</feature>
<dbReference type="PROSITE" id="PS50093">
    <property type="entry name" value="PKD"/>
    <property type="match status" value="2"/>
</dbReference>
<dbReference type="Pfam" id="PF05547">
    <property type="entry name" value="Peptidase_M6"/>
    <property type="match status" value="1"/>
</dbReference>
<dbReference type="InterPro" id="IPR020008">
    <property type="entry name" value="GlyGly_CTERM"/>
</dbReference>
<dbReference type="InterPro" id="IPR013783">
    <property type="entry name" value="Ig-like_fold"/>
</dbReference>
<dbReference type="InterPro" id="IPR000601">
    <property type="entry name" value="PKD_dom"/>
</dbReference>
<keyword evidence="15" id="KW-1185">Reference proteome</keyword>
<evidence type="ECO:0000256" key="11">
    <source>
        <dbReference type="ARBA" id="ARBA00023049"/>
    </source>
</evidence>
<keyword evidence="11 14" id="KW-0482">Metalloprotease</keyword>
<dbReference type="NCBIfam" id="TIGR03296">
    <property type="entry name" value="M6dom_TIGR03296"/>
    <property type="match status" value="1"/>
</dbReference>
<feature type="domain" description="PKD" evidence="13">
    <location>
        <begin position="845"/>
        <end position="895"/>
    </location>
</feature>
<keyword evidence="8" id="KW-0862">Zinc</keyword>
<protein>
    <submittedName>
        <fullName evidence="14">M6 family metalloprotease domain-containing protein</fullName>
    </submittedName>
</protein>
<keyword evidence="7" id="KW-0378">Hydrolase</keyword>
<dbReference type="SMART" id="SM00089">
    <property type="entry name" value="PKD"/>
    <property type="match status" value="2"/>
</dbReference>
<accession>A0ABS5I5J4</accession>
<feature type="signal peptide" evidence="12">
    <location>
        <begin position="1"/>
        <end position="23"/>
    </location>
</feature>
<comment type="caution">
    <text evidence="14">The sequence shown here is derived from an EMBL/GenBank/DDBJ whole genome shotgun (WGS) entry which is preliminary data.</text>
</comment>
<comment type="subcellular location">
    <subcellularLocation>
        <location evidence="2">Secreted</location>
    </subcellularLocation>
</comment>
<evidence type="ECO:0000256" key="1">
    <source>
        <dbReference type="ARBA" id="ARBA00001947"/>
    </source>
</evidence>
<dbReference type="InterPro" id="IPR035986">
    <property type="entry name" value="PKD_dom_sf"/>
</dbReference>
<gene>
    <name evidence="14" type="ORF">G3R48_15080</name>
</gene>
<keyword evidence="6 12" id="KW-0732">Signal</keyword>
<keyword evidence="3" id="KW-0964">Secreted</keyword>
<reference evidence="14 15" key="1">
    <citation type="submission" date="2020-02" db="EMBL/GenBank/DDBJ databases">
        <title>Shewanella WXL01 sp. nov., a marine bacterium isolated from green algae in Luhuitou Fringing Reef (Northern South China Sea).</title>
        <authorList>
            <person name="Wang X."/>
        </authorList>
    </citation>
    <scope>NUCLEOTIDE SEQUENCE [LARGE SCALE GENOMIC DNA]</scope>
    <source>
        <strain evidence="14 15">MCCC 1A01895</strain>
    </source>
</reference>
<sequence length="935" mass="101003">MYKKMSLSLCSTFLALTCMGAVAVPLGGTPADPGVINKEQVLYWLIKRGEVATDATDQQKDAAVASFIQRSQNGGYQPIALEKKAQALRQNQKKSKTVRNMSIIADKDITKTVKVMAVLVDFPDLPYDNNGLSAADTGMFYNSYPSSHYQDLLFSQTGFNGPQSQTLQSAYQYFQAASGQSFFFTGQAYDWVRADNNAAYYGGNENNTDRAVPELVKEAVVKTVAGLTDAELASYDIEDPYDLDGDGNFDEPDGMIDHIMLFHSSIGEEAGGGMLGEDAIWSHRFFVDSHTTGYTIPGRDMKIFGYTVQPIDAAVGVCTHEFGHDLGLPDEYDINTSSEDGSPVGAWSLMSGGSWTGSIPGAQPSGFSPYARSYLQQQLKGKWVNEQVIPLSSIGDAGVEVKLHHAVESDQVNQLSINLPSNLIAFKAPYAGEYQYYSGQGHMLNNRMSFELNLPTSATLSLVFKAHWNIEQDYDYMQVLINNVALIGNHTKSVNAYHGEVNNFISGRSNTIAGAEGADAWVELNYDLSAYSGQNVTVEMVYVTDQAEGDYGIAIDELVVTDNGNVIYQDNAETVATMSLAGFSRISDTRPAEPRRYLVQLRSHLALDSGLQHQGYEPGVLMWLEDLEQNDNNSSQHAGSGLIGVIDADQNLIGQHSTTVQIRDAAFSLFPQGNYFSDNHLDGNSLFDDSLDYSAPLKPQSGIVLPELGLTMEVIEQAVDSTTATVRFKRSGVTAIVAPLNASATSNMDQGFVTFTAQVSGGDGSYSYQWDFGDAGNTSSDVSPSYTYSQSGIYNVTLTVTDASGASSKTAFEIQVVILPKVAMQVLHTELVATLTAAGEDGFGELSYQWDLGDGNTSSAASLQHTYAQAGTYTVKVTVTDELGNSAQESQTINVAQAAQDPAAIELTNSGDSGGSVGWLSMLVLLMLARMRKTI</sequence>
<evidence type="ECO:0000256" key="7">
    <source>
        <dbReference type="ARBA" id="ARBA00022801"/>
    </source>
</evidence>
<comment type="cofactor">
    <cofactor evidence="1">
        <name>Zn(2+)</name>
        <dbReference type="ChEBI" id="CHEBI:29105"/>
    </cofactor>
</comment>
<keyword evidence="4" id="KW-0645">Protease</keyword>
<evidence type="ECO:0000256" key="9">
    <source>
        <dbReference type="ARBA" id="ARBA00022837"/>
    </source>
</evidence>
<dbReference type="Gene3D" id="2.60.40.10">
    <property type="entry name" value="Immunoglobulins"/>
    <property type="match status" value="2"/>
</dbReference>
<evidence type="ECO:0000313" key="15">
    <source>
        <dbReference type="Proteomes" id="UP000811844"/>
    </source>
</evidence>
<dbReference type="Pfam" id="PF20773">
    <property type="entry name" value="InhA-like_MAM"/>
    <property type="match status" value="1"/>
</dbReference>
<evidence type="ECO:0000259" key="13">
    <source>
        <dbReference type="PROSITE" id="PS50093"/>
    </source>
</evidence>
<evidence type="ECO:0000313" key="14">
    <source>
        <dbReference type="EMBL" id="MBR9729300.1"/>
    </source>
</evidence>
<evidence type="ECO:0000256" key="6">
    <source>
        <dbReference type="ARBA" id="ARBA00022729"/>
    </source>
</evidence>
<dbReference type="Pfam" id="PF18911">
    <property type="entry name" value="PKD_4"/>
    <property type="match status" value="2"/>
</dbReference>
<dbReference type="EMBL" id="JAAIKR010000018">
    <property type="protein sequence ID" value="MBR9729300.1"/>
    <property type="molecule type" value="Genomic_DNA"/>
</dbReference>
<dbReference type="PANTHER" id="PTHR13062:SF12">
    <property type="entry name" value="ALPHA-2-MACROGLOBULIN DOMAIN-CONTAINING PROTEIN"/>
    <property type="match status" value="1"/>
</dbReference>
<keyword evidence="5" id="KW-0479">Metal-binding</keyword>
<dbReference type="RefSeq" id="WP_153666054.1">
    <property type="nucleotide sequence ID" value="NZ_JAAIKR010000018.1"/>
</dbReference>
<dbReference type="InterPro" id="IPR022409">
    <property type="entry name" value="PKD/Chitinase_dom"/>
</dbReference>
<keyword evidence="10" id="KW-0843">Virulence</keyword>
<evidence type="ECO:0000256" key="3">
    <source>
        <dbReference type="ARBA" id="ARBA00022525"/>
    </source>
</evidence>
<evidence type="ECO:0000256" key="10">
    <source>
        <dbReference type="ARBA" id="ARBA00023026"/>
    </source>
</evidence>
<dbReference type="PANTHER" id="PTHR13062">
    <property type="entry name" value="COLLAGENASE"/>
    <property type="match status" value="1"/>
</dbReference>
<organism evidence="14 15">
    <name type="scientific">Shewanella intestini</name>
    <dbReference type="NCBI Taxonomy" id="2017544"/>
    <lineage>
        <taxon>Bacteria</taxon>
        <taxon>Pseudomonadati</taxon>
        <taxon>Pseudomonadota</taxon>
        <taxon>Gammaproteobacteria</taxon>
        <taxon>Alteromonadales</taxon>
        <taxon>Shewanellaceae</taxon>
        <taxon>Shewanella</taxon>
    </lineage>
</organism>
<dbReference type="Proteomes" id="UP000811844">
    <property type="component" value="Unassembled WGS sequence"/>
</dbReference>
<evidence type="ECO:0000256" key="8">
    <source>
        <dbReference type="ARBA" id="ARBA00022833"/>
    </source>
</evidence>
<name>A0ABS5I5J4_9GAMM</name>